<dbReference type="GO" id="GO:0005737">
    <property type="term" value="C:cytoplasm"/>
    <property type="evidence" value="ECO:0007669"/>
    <property type="project" value="TreeGrafter"/>
</dbReference>
<evidence type="ECO:0000256" key="2">
    <source>
        <dbReference type="ARBA" id="ARBA00022741"/>
    </source>
</evidence>
<dbReference type="EMBL" id="UINC01107921">
    <property type="protein sequence ID" value="SVC73655.1"/>
    <property type="molecule type" value="Genomic_DNA"/>
</dbReference>
<accession>A0A382PLX0</accession>
<dbReference type="InterPro" id="IPR008988">
    <property type="entry name" value="Transcriptional_repressor_C"/>
</dbReference>
<dbReference type="NCBIfam" id="TIGR00121">
    <property type="entry name" value="birA_ligase"/>
    <property type="match status" value="1"/>
</dbReference>
<evidence type="ECO:0000313" key="5">
    <source>
        <dbReference type="EMBL" id="SVC73655.1"/>
    </source>
</evidence>
<dbReference type="SUPFAM" id="SSF55681">
    <property type="entry name" value="Class II aaRS and biotin synthetases"/>
    <property type="match status" value="1"/>
</dbReference>
<dbReference type="Pfam" id="PF02237">
    <property type="entry name" value="BPL_C"/>
    <property type="match status" value="1"/>
</dbReference>
<gene>
    <name evidence="5" type="ORF">METZ01_LOCUS326509</name>
</gene>
<proteinExistence type="predicted"/>
<dbReference type="InterPro" id="IPR004408">
    <property type="entry name" value="Biotin_CoA_COase_ligase"/>
</dbReference>
<dbReference type="PANTHER" id="PTHR12835:SF5">
    <property type="entry name" value="BIOTIN--PROTEIN LIGASE"/>
    <property type="match status" value="1"/>
</dbReference>
<feature type="domain" description="BPL/LPL catalytic" evidence="4">
    <location>
        <begin position="23"/>
        <end position="196"/>
    </location>
</feature>
<name>A0A382PLX0_9ZZZZ</name>
<reference evidence="5" key="1">
    <citation type="submission" date="2018-05" db="EMBL/GenBank/DDBJ databases">
        <authorList>
            <person name="Lanie J.A."/>
            <person name="Ng W.-L."/>
            <person name="Kazmierczak K.M."/>
            <person name="Andrzejewski T.M."/>
            <person name="Davidsen T.M."/>
            <person name="Wayne K.J."/>
            <person name="Tettelin H."/>
            <person name="Glass J.I."/>
            <person name="Rusch D."/>
            <person name="Podicherti R."/>
            <person name="Tsui H.-C.T."/>
            <person name="Winkler M.E."/>
        </authorList>
    </citation>
    <scope>NUCLEOTIDE SEQUENCE</scope>
</reference>
<keyword evidence="3" id="KW-0067">ATP-binding</keyword>
<sequence>MGTTDLSARVIKKGLGTTVMGCRVRSYTLVTSTMNVARWMANTGCPEGTIVVADMQTAARGRFNRPWASLPGVNLTFSVVLCPSPELLRDVNMAATVALVRCIRDVSGLRATVKWPNDVRIGGKKACGVLVEGTLTDSAGYVILGVGMNVNYNPTPVLEPRVEATSIALELGHEVSRLEVMRSFLRIFDRLYRTLNTDDSLYQEWRSYLDTLGQLVHVRLGEQVEEGFAAGVDRDGDLVLRRADGSTVSLSAGEVTTQL</sequence>
<keyword evidence="2" id="KW-0547">Nucleotide-binding</keyword>
<dbReference type="Gene3D" id="2.30.30.100">
    <property type="match status" value="1"/>
</dbReference>
<evidence type="ECO:0000256" key="3">
    <source>
        <dbReference type="ARBA" id="ARBA00022840"/>
    </source>
</evidence>
<keyword evidence="1" id="KW-0436">Ligase</keyword>
<dbReference type="PROSITE" id="PS51733">
    <property type="entry name" value="BPL_LPL_CATALYTIC"/>
    <property type="match status" value="1"/>
</dbReference>
<organism evidence="5">
    <name type="scientific">marine metagenome</name>
    <dbReference type="NCBI Taxonomy" id="408172"/>
    <lineage>
        <taxon>unclassified sequences</taxon>
        <taxon>metagenomes</taxon>
        <taxon>ecological metagenomes</taxon>
    </lineage>
</organism>
<protein>
    <recommendedName>
        <fullName evidence="4">BPL/LPL catalytic domain-containing protein</fullName>
    </recommendedName>
</protein>
<dbReference type="InterPro" id="IPR003142">
    <property type="entry name" value="BPL_C"/>
</dbReference>
<dbReference type="AlphaFoldDB" id="A0A382PLX0"/>
<dbReference type="PANTHER" id="PTHR12835">
    <property type="entry name" value="BIOTIN PROTEIN LIGASE"/>
    <property type="match status" value="1"/>
</dbReference>
<dbReference type="Pfam" id="PF03099">
    <property type="entry name" value="BPL_LplA_LipB"/>
    <property type="match status" value="1"/>
</dbReference>
<dbReference type="GO" id="GO:0004077">
    <property type="term" value="F:biotin--[biotin carboxyl-carrier protein] ligase activity"/>
    <property type="evidence" value="ECO:0007669"/>
    <property type="project" value="InterPro"/>
</dbReference>
<evidence type="ECO:0000256" key="1">
    <source>
        <dbReference type="ARBA" id="ARBA00022598"/>
    </source>
</evidence>
<evidence type="ECO:0000259" key="4">
    <source>
        <dbReference type="PROSITE" id="PS51733"/>
    </source>
</evidence>
<dbReference type="Gene3D" id="3.30.930.10">
    <property type="entry name" value="Bira Bifunctional Protein, Domain 2"/>
    <property type="match status" value="1"/>
</dbReference>
<dbReference type="InterPro" id="IPR045864">
    <property type="entry name" value="aa-tRNA-synth_II/BPL/LPL"/>
</dbReference>
<dbReference type="InterPro" id="IPR004143">
    <property type="entry name" value="BPL_LPL_catalytic"/>
</dbReference>
<dbReference type="SUPFAM" id="SSF50037">
    <property type="entry name" value="C-terminal domain of transcriptional repressors"/>
    <property type="match status" value="1"/>
</dbReference>
<dbReference type="GO" id="GO:0005524">
    <property type="term" value="F:ATP binding"/>
    <property type="evidence" value="ECO:0007669"/>
    <property type="project" value="UniProtKB-KW"/>
</dbReference>
<dbReference type="CDD" id="cd16442">
    <property type="entry name" value="BPL"/>
    <property type="match status" value="1"/>
</dbReference>